<accession>A0A8H4R6F6</accession>
<reference evidence="2 3" key="1">
    <citation type="submission" date="2020-03" db="EMBL/GenBank/DDBJ databases">
        <title>Draft Genome Sequence of Cudoniella acicularis.</title>
        <authorList>
            <person name="Buettner E."/>
            <person name="Kellner H."/>
        </authorList>
    </citation>
    <scope>NUCLEOTIDE SEQUENCE [LARGE SCALE GENOMIC DNA]</scope>
    <source>
        <strain evidence="2 3">DSM 108380</strain>
    </source>
</reference>
<feature type="region of interest" description="Disordered" evidence="1">
    <location>
        <begin position="375"/>
        <end position="398"/>
    </location>
</feature>
<proteinExistence type="predicted"/>
<dbReference type="Proteomes" id="UP000566819">
    <property type="component" value="Unassembled WGS sequence"/>
</dbReference>
<feature type="region of interest" description="Disordered" evidence="1">
    <location>
        <begin position="850"/>
        <end position="901"/>
    </location>
</feature>
<sequence>MAESESSMTAQQLALVHAAMMEELGIGRKDTLPLEDRGPAIPIQNMKTALRTLANPNNQVTAHWSKAQFDDVDPAQEELDSIADGQLYRLRRGTPNGLQPSRGRGGFSSRGGRGHIPGRGGYNNVNNRGGHSQFQGHSRHSGQTSTPTPVYFDQARRRQDASRSALLEAAINRLRGNQDTPKHNKAKARDGAVNTRPADINTTRPARTNRQPINSTFNLVGSEQFLTHITPVQPTTPKQQQPVPLSSATGGLSDSRWATLIVSAGNSSGPEARHPPVHSISVALQPMKAPEPKSAPHPMGVPQPGKPSGSVSIPQPVSALRSAGASVSTPEFIQSEDAKQASQLPELNTQRMPVRFPMPKEGLSASRWATSSVKSSPSIASITTNKKQHSPASVSSSNGIAPASVASFNDQGIVAVVPSSRAPSVATDNLTFAQRQVTHTFNAKIQENGEAGKMGMVRVLQSDDQSPRVLEIEVEGKRVVNTTVPLNAILTCSSSFVTFSNVSSSTVWTFTCQLPGYALRLCKLITEDPNRPGAAANTASSTASISSTQVVVPANVPLPLGASASGSASASNGTRRVNSISKSTQSHPASINTELISTSTTADLIRDTMTTSSGELYAQRLTVETYTDLHSLEGGETLINLWEDDPNQMIPAAPAPSALLDLAILNDDYIAAGVCDAMDGYYGGSFLDHISTIVGEALDGTAEQVLSNEKFKSVADQLVRDFFRTSEIFARLNDEEEAAYIKDMGVRVFARALFVRDQAENNLTTEDPGVVANDSMNPETTISAEAIDHRFDAFTEGPSPIKRTYSREELLKLRNEAVDFKYELTSKEGEKIPREKISKRTGPEVRIVLGRQNMASRDDTRRRPAPSTPTDWQGFAGLTPKGDNGKVGRMSSTSSAPMPVHSDSFAVANIPQVSAIEQARQETDELKRQAQEMEAAKREQEKKEAELVAKRDAEKATELERERKEAEMAAKLSAEKAGAEKRKLEAEENDHKLKEAERAKNRAEPATNSTTIRKPSDAEGQKRLFSSGLISANLINHTNNSRSSEDKQTQNTSQQKAVSPSLPVLQPVEAKPAQSISQQESVSRILPVIDTPSGLKQAPSTLQQEAVSGSLPVVQLSSGEKQAQATPQEEAVSHKGQVSWPATTITKWNSFVDVQSNTPWKTTHQDRVIAVIREDKPAEATVAEQTIRNEDPKKVTPETSGLEKLNTDDDLALFNTILDSVNKKDIETFPDAAETANAARAQSATRGSKHHATNSDCDRLAKRFEGMNLGDNSAPTNTASTPKTKLSNSAAMNNWDSPFSPAAAEFKPAEDSKPIDLSKNKGLKDSKWASEGFKIDFKARVRPPFPTPRPPRLPQNLANPLAAQHYANASTPVHNSMPFAPTAAVASSTPVFQPLYQPVTPMQTVLIQDVRGNLVEVPGMVKGTPIHHMGMPSSEVNIPGVSFNSFPSLAPSSHPQIFPQRPGMVSRHVSNASSNTDAFFNHAGSVLKSPTANRGRQQDSSSPTPRQALSPVRSNIQATLQKRLDSSIANRSSPGGSRG</sequence>
<feature type="region of interest" description="Disordered" evidence="1">
    <location>
        <begin position="1036"/>
        <end position="1081"/>
    </location>
</feature>
<name>A0A8H4R6F6_9HELO</name>
<gene>
    <name evidence="2" type="ORF">G7Y89_g13992</name>
</gene>
<feature type="compositionally biased region" description="Polar residues" evidence="1">
    <location>
        <begin position="572"/>
        <end position="588"/>
    </location>
</feature>
<feature type="region of interest" description="Disordered" evidence="1">
    <location>
        <begin position="920"/>
        <end position="1020"/>
    </location>
</feature>
<comment type="caution">
    <text evidence="2">The sequence shown here is derived from an EMBL/GenBank/DDBJ whole genome shotgun (WGS) entry which is preliminary data.</text>
</comment>
<dbReference type="EMBL" id="JAAMPI010001745">
    <property type="protein sequence ID" value="KAF4624182.1"/>
    <property type="molecule type" value="Genomic_DNA"/>
</dbReference>
<feature type="compositionally biased region" description="Basic and acidic residues" evidence="1">
    <location>
        <begin position="920"/>
        <end position="1003"/>
    </location>
</feature>
<feature type="compositionally biased region" description="Polar residues" evidence="1">
    <location>
        <begin position="200"/>
        <end position="213"/>
    </location>
</feature>
<keyword evidence="3" id="KW-1185">Reference proteome</keyword>
<dbReference type="OrthoDB" id="3543352at2759"/>
<feature type="region of interest" description="Disordered" evidence="1">
    <location>
        <begin position="177"/>
        <end position="213"/>
    </location>
</feature>
<feature type="compositionally biased region" description="Pro residues" evidence="1">
    <location>
        <begin position="293"/>
        <end position="305"/>
    </location>
</feature>
<evidence type="ECO:0000313" key="2">
    <source>
        <dbReference type="EMBL" id="KAF4624182.1"/>
    </source>
</evidence>
<feature type="compositionally biased region" description="Gly residues" evidence="1">
    <location>
        <begin position="103"/>
        <end position="121"/>
    </location>
</feature>
<feature type="compositionally biased region" description="Polar residues" evidence="1">
    <location>
        <begin position="132"/>
        <end position="148"/>
    </location>
</feature>
<feature type="compositionally biased region" description="Polar residues" evidence="1">
    <location>
        <begin position="1488"/>
        <end position="1516"/>
    </location>
</feature>
<evidence type="ECO:0000256" key="1">
    <source>
        <dbReference type="SAM" id="MobiDB-lite"/>
    </source>
</evidence>
<organism evidence="2 3">
    <name type="scientific">Cudoniella acicularis</name>
    <dbReference type="NCBI Taxonomy" id="354080"/>
    <lineage>
        <taxon>Eukaryota</taxon>
        <taxon>Fungi</taxon>
        <taxon>Dikarya</taxon>
        <taxon>Ascomycota</taxon>
        <taxon>Pezizomycotina</taxon>
        <taxon>Leotiomycetes</taxon>
        <taxon>Helotiales</taxon>
        <taxon>Tricladiaceae</taxon>
        <taxon>Cudoniella</taxon>
    </lineage>
</organism>
<feature type="compositionally biased region" description="Polar residues" evidence="1">
    <location>
        <begin position="382"/>
        <end position="398"/>
    </location>
</feature>
<feature type="compositionally biased region" description="Polar residues" evidence="1">
    <location>
        <begin position="1049"/>
        <end position="1058"/>
    </location>
</feature>
<feature type="region of interest" description="Disordered" evidence="1">
    <location>
        <begin position="563"/>
        <end position="588"/>
    </location>
</feature>
<feature type="region of interest" description="Disordered" evidence="1">
    <location>
        <begin position="288"/>
        <end position="313"/>
    </location>
</feature>
<feature type="region of interest" description="Disordered" evidence="1">
    <location>
        <begin position="87"/>
        <end position="149"/>
    </location>
</feature>
<feature type="region of interest" description="Disordered" evidence="1">
    <location>
        <begin position="1487"/>
        <end position="1516"/>
    </location>
</feature>
<protein>
    <submittedName>
        <fullName evidence="2">Uncharacterized protein</fullName>
    </submittedName>
</protein>
<evidence type="ECO:0000313" key="3">
    <source>
        <dbReference type="Proteomes" id="UP000566819"/>
    </source>
</evidence>